<evidence type="ECO:0000256" key="25">
    <source>
        <dbReference type="PIRSR" id="PIRSR605502-1"/>
    </source>
</evidence>
<keyword evidence="8" id="KW-0158">Chromosome</keyword>
<name>A0A7M5VBA1_9CNID</name>
<comment type="catalytic activity">
    <reaction evidence="24">
        <text>alpha-NAD(+) + H2O = ADP-D-ribose + nicotinamide + H(+)</text>
        <dbReference type="Rhea" id="RHEA:68792"/>
        <dbReference type="ChEBI" id="CHEBI:15377"/>
        <dbReference type="ChEBI" id="CHEBI:15378"/>
        <dbReference type="ChEBI" id="CHEBI:17154"/>
        <dbReference type="ChEBI" id="CHEBI:57967"/>
        <dbReference type="ChEBI" id="CHEBI:77017"/>
    </reaction>
</comment>
<dbReference type="EC" id="3.2.1.143" evidence="7"/>
<comment type="subunit">
    <text evidence="6">Monomer.</text>
</comment>
<evidence type="ECO:0000256" key="7">
    <source>
        <dbReference type="ARBA" id="ARBA00012255"/>
    </source>
</evidence>
<feature type="binding site" evidence="25">
    <location>
        <position position="66"/>
    </location>
    <ligand>
        <name>Mg(2+)</name>
        <dbReference type="ChEBI" id="CHEBI:18420"/>
        <label>1</label>
    </ligand>
</feature>
<dbReference type="GO" id="GO:0005634">
    <property type="term" value="C:nucleus"/>
    <property type="evidence" value="ECO:0007669"/>
    <property type="project" value="UniProtKB-SubCell"/>
</dbReference>
<feature type="binding site" evidence="25">
    <location>
        <position position="64"/>
    </location>
    <ligand>
        <name>Mg(2+)</name>
        <dbReference type="ChEBI" id="CHEBI:18420"/>
        <label>1</label>
    </ligand>
</feature>
<evidence type="ECO:0000256" key="24">
    <source>
        <dbReference type="ARBA" id="ARBA00049015"/>
    </source>
</evidence>
<protein>
    <recommendedName>
        <fullName evidence="17">ADP-ribosylhydrolase ARH3</fullName>
        <ecNumber evidence="7">3.2.1.143</ecNumber>
    </recommendedName>
    <alternativeName>
        <fullName evidence="18">ADP-ribose glycohydrolase ARH3</fullName>
    </alternativeName>
    <alternativeName>
        <fullName evidence="19">ADP-ribosylhydrolase 3</fullName>
    </alternativeName>
    <alternativeName>
        <fullName evidence="22">O-acetyl-ADP-ribose deacetylase ARH3</fullName>
    </alternativeName>
    <alternativeName>
        <fullName evidence="23">Poly(ADP-ribose) glycohydrolase ARH3</fullName>
    </alternativeName>
    <alternativeName>
        <fullName evidence="21">[Protein ADP-ribosylarginine] hydrolase-like protein 2</fullName>
    </alternativeName>
    <alternativeName>
        <fullName evidence="20">[Protein ADP-ribosylserine] hydrolase</fullName>
    </alternativeName>
</protein>
<evidence type="ECO:0000256" key="22">
    <source>
        <dbReference type="ARBA" id="ARBA00043187"/>
    </source>
</evidence>
<dbReference type="SUPFAM" id="SSF101478">
    <property type="entry name" value="ADP-ribosylglycohydrolase"/>
    <property type="match status" value="1"/>
</dbReference>
<accession>A0A7M5VBA1</accession>
<dbReference type="EnsemblMetazoa" id="CLYHEMT006065.1">
    <property type="protein sequence ID" value="CLYHEMP006065.1"/>
    <property type="gene ID" value="CLYHEMG006065"/>
</dbReference>
<proteinExistence type="inferred from homology"/>
<keyword evidence="14" id="KW-0496">Mitochondrion</keyword>
<evidence type="ECO:0000256" key="18">
    <source>
        <dbReference type="ARBA" id="ARBA00042398"/>
    </source>
</evidence>
<dbReference type="PANTHER" id="PTHR16222:SF24">
    <property type="entry name" value="ADP-RIBOSYLHYDROLASE ARH3"/>
    <property type="match status" value="1"/>
</dbReference>
<evidence type="ECO:0000256" key="4">
    <source>
        <dbReference type="ARBA" id="ARBA00004496"/>
    </source>
</evidence>
<comment type="similarity">
    <text evidence="5">Belongs to the ADP-ribosylglycohydrolase family.</text>
</comment>
<feature type="binding site" evidence="25">
    <location>
        <position position="332"/>
    </location>
    <ligand>
        <name>Mg(2+)</name>
        <dbReference type="ChEBI" id="CHEBI:18420"/>
        <label>1</label>
    </ligand>
</feature>
<dbReference type="AlphaFoldDB" id="A0A7M5VBA1"/>
<dbReference type="GO" id="GO:0006281">
    <property type="term" value="P:DNA repair"/>
    <property type="evidence" value="ECO:0007669"/>
    <property type="project" value="UniProtKB-KW"/>
</dbReference>
<keyword evidence="12" id="KW-0378">Hydrolase</keyword>
<evidence type="ECO:0000256" key="6">
    <source>
        <dbReference type="ARBA" id="ARBA00011245"/>
    </source>
</evidence>
<keyword evidence="9" id="KW-0963">Cytoplasm</keyword>
<keyword evidence="11" id="KW-0227">DNA damage</keyword>
<comment type="subcellular location">
    <subcellularLocation>
        <location evidence="2">Chromosome</location>
    </subcellularLocation>
    <subcellularLocation>
        <location evidence="4">Cytoplasm</location>
    </subcellularLocation>
    <subcellularLocation>
        <location evidence="3">Mitochondrion matrix</location>
    </subcellularLocation>
    <subcellularLocation>
        <location evidence="1">Nucleus</location>
    </subcellularLocation>
</comment>
<evidence type="ECO:0000313" key="26">
    <source>
        <dbReference type="EnsemblMetazoa" id="CLYHEMP006065.1"/>
    </source>
</evidence>
<dbReference type="GO" id="GO:0046872">
    <property type="term" value="F:metal ion binding"/>
    <property type="evidence" value="ECO:0007669"/>
    <property type="project" value="UniProtKB-KW"/>
</dbReference>
<evidence type="ECO:0000256" key="16">
    <source>
        <dbReference type="ARBA" id="ARBA00023242"/>
    </source>
</evidence>
<dbReference type="GeneID" id="136820642"/>
<dbReference type="Pfam" id="PF03747">
    <property type="entry name" value="ADP_ribosyl_GH"/>
    <property type="match status" value="1"/>
</dbReference>
<keyword evidence="27" id="KW-1185">Reference proteome</keyword>
<dbReference type="InterPro" id="IPR036705">
    <property type="entry name" value="Ribosyl_crysJ1_sf"/>
</dbReference>
<evidence type="ECO:0000256" key="8">
    <source>
        <dbReference type="ARBA" id="ARBA00022454"/>
    </source>
</evidence>
<evidence type="ECO:0000256" key="2">
    <source>
        <dbReference type="ARBA" id="ARBA00004286"/>
    </source>
</evidence>
<evidence type="ECO:0000256" key="11">
    <source>
        <dbReference type="ARBA" id="ARBA00022763"/>
    </source>
</evidence>
<evidence type="ECO:0000256" key="1">
    <source>
        <dbReference type="ARBA" id="ARBA00004123"/>
    </source>
</evidence>
<evidence type="ECO:0000256" key="9">
    <source>
        <dbReference type="ARBA" id="ARBA00022490"/>
    </source>
</evidence>
<evidence type="ECO:0000256" key="12">
    <source>
        <dbReference type="ARBA" id="ARBA00022801"/>
    </source>
</evidence>
<dbReference type="RefSeq" id="XP_066932938.1">
    <property type="nucleotide sequence ID" value="XM_067076837.1"/>
</dbReference>
<evidence type="ECO:0000256" key="21">
    <source>
        <dbReference type="ARBA" id="ARBA00042850"/>
    </source>
</evidence>
<keyword evidence="10 25" id="KW-0479">Metal-binding</keyword>
<evidence type="ECO:0000256" key="3">
    <source>
        <dbReference type="ARBA" id="ARBA00004305"/>
    </source>
</evidence>
<sequence length="378" mass="42576">MAKSNYKPCVDQFKGCLVGALIGDCLGAPFESNSFTGGISMQRITNLINPLKLESKREGSKRFTDDTAMSKSVSYSLIHCGKFDPVDMADRFTKSFFDERRGCAGGVRDGYGGAVREIFSLWARNGINIENVYKPSINQFEGKGSYGNGGAMRVASVALFSKSIEECVENARGSATLTHAHRNGYNGAILQCLAVYKALNTELICWRKFVHELIEEMRKIEDIENNDKLKLTKEEFLAEDDYEDFSEEEILSEWTRSESFSFTKQLRVIEELLTEHYENGKIDDIEHVIKLIGRDITAAQAVTAAVYCFLRTLNEPIENTLYYTISLGGDTDTIGTMCMAMVGAYRGSDQFPKSWIRVCESHQEIRTLGEKLYEQKNR</sequence>
<dbReference type="GO" id="GO:0005694">
    <property type="term" value="C:chromosome"/>
    <property type="evidence" value="ECO:0007669"/>
    <property type="project" value="UniProtKB-SubCell"/>
</dbReference>
<dbReference type="OrthoDB" id="410104at2759"/>
<dbReference type="InterPro" id="IPR050792">
    <property type="entry name" value="ADP-ribosylglycohydrolase"/>
</dbReference>
<reference evidence="26" key="1">
    <citation type="submission" date="2021-01" db="UniProtKB">
        <authorList>
            <consortium name="EnsemblMetazoa"/>
        </authorList>
    </citation>
    <scope>IDENTIFICATION</scope>
</reference>
<dbReference type="InterPro" id="IPR005502">
    <property type="entry name" value="Ribosyl_crysJ1"/>
</dbReference>
<evidence type="ECO:0000256" key="10">
    <source>
        <dbReference type="ARBA" id="ARBA00022723"/>
    </source>
</evidence>
<keyword evidence="16" id="KW-0539">Nucleus</keyword>
<dbReference type="GO" id="GO:0005759">
    <property type="term" value="C:mitochondrial matrix"/>
    <property type="evidence" value="ECO:0007669"/>
    <property type="project" value="UniProtKB-SubCell"/>
</dbReference>
<evidence type="ECO:0000313" key="27">
    <source>
        <dbReference type="Proteomes" id="UP000594262"/>
    </source>
</evidence>
<evidence type="ECO:0000256" key="15">
    <source>
        <dbReference type="ARBA" id="ARBA00023204"/>
    </source>
</evidence>
<dbReference type="PANTHER" id="PTHR16222">
    <property type="entry name" value="ADP-RIBOSYLGLYCOHYDROLASE"/>
    <property type="match status" value="1"/>
</dbReference>
<keyword evidence="13 25" id="KW-0460">Magnesium</keyword>
<dbReference type="FunFam" id="1.10.4080.10:FF:000001">
    <property type="entry name" value="ADP-ribose glycohydrolase ARH3"/>
    <property type="match status" value="1"/>
</dbReference>
<evidence type="ECO:0000256" key="20">
    <source>
        <dbReference type="ARBA" id="ARBA00042722"/>
    </source>
</evidence>
<evidence type="ECO:0000256" key="5">
    <source>
        <dbReference type="ARBA" id="ARBA00010702"/>
    </source>
</evidence>
<comment type="cofactor">
    <cofactor evidence="25">
        <name>Mg(2+)</name>
        <dbReference type="ChEBI" id="CHEBI:18420"/>
    </cofactor>
    <text evidence="25">Binds 2 magnesium ions per subunit.</text>
</comment>
<feature type="binding site" evidence="25">
    <location>
        <position position="333"/>
    </location>
    <ligand>
        <name>Mg(2+)</name>
        <dbReference type="ChEBI" id="CHEBI:18420"/>
        <label>1</label>
    </ligand>
</feature>
<dbReference type="GO" id="GO:0140290">
    <property type="term" value="P:peptidyl-serine ADP-deribosylation"/>
    <property type="evidence" value="ECO:0007669"/>
    <property type="project" value="UniProtKB-ARBA"/>
</dbReference>
<evidence type="ECO:0000256" key="19">
    <source>
        <dbReference type="ARBA" id="ARBA00042471"/>
    </source>
</evidence>
<dbReference type="Gene3D" id="1.10.4080.10">
    <property type="entry name" value="ADP-ribosylation/Crystallin J1"/>
    <property type="match status" value="1"/>
</dbReference>
<keyword evidence="15" id="KW-0234">DNA repair</keyword>
<evidence type="ECO:0000256" key="23">
    <source>
        <dbReference type="ARBA" id="ARBA00043193"/>
    </source>
</evidence>
<evidence type="ECO:0000256" key="17">
    <source>
        <dbReference type="ARBA" id="ARBA00041057"/>
    </source>
</evidence>
<feature type="binding site" evidence="25">
    <location>
        <position position="330"/>
    </location>
    <ligand>
        <name>Mg(2+)</name>
        <dbReference type="ChEBI" id="CHEBI:18420"/>
        <label>1</label>
    </ligand>
</feature>
<dbReference type="Proteomes" id="UP000594262">
    <property type="component" value="Unplaced"/>
</dbReference>
<evidence type="ECO:0000256" key="13">
    <source>
        <dbReference type="ARBA" id="ARBA00022842"/>
    </source>
</evidence>
<dbReference type="GO" id="GO:0004649">
    <property type="term" value="F:poly(ADP-ribose) glycohydrolase activity"/>
    <property type="evidence" value="ECO:0007669"/>
    <property type="project" value="UniProtKB-EC"/>
</dbReference>
<evidence type="ECO:0000256" key="14">
    <source>
        <dbReference type="ARBA" id="ARBA00023128"/>
    </source>
</evidence>
<feature type="binding site" evidence="25">
    <location>
        <position position="65"/>
    </location>
    <ligand>
        <name>Mg(2+)</name>
        <dbReference type="ChEBI" id="CHEBI:18420"/>
        <label>1</label>
    </ligand>
</feature>
<organism evidence="26 27">
    <name type="scientific">Clytia hemisphaerica</name>
    <dbReference type="NCBI Taxonomy" id="252671"/>
    <lineage>
        <taxon>Eukaryota</taxon>
        <taxon>Metazoa</taxon>
        <taxon>Cnidaria</taxon>
        <taxon>Hydrozoa</taxon>
        <taxon>Hydroidolina</taxon>
        <taxon>Leptothecata</taxon>
        <taxon>Obeliida</taxon>
        <taxon>Clytiidae</taxon>
        <taxon>Clytia</taxon>
    </lineage>
</organism>